<dbReference type="SUPFAM" id="SSF51735">
    <property type="entry name" value="NAD(P)-binding Rossmann-fold domains"/>
    <property type="match status" value="1"/>
</dbReference>
<dbReference type="InterPro" id="IPR006176">
    <property type="entry name" value="3-OHacyl-CoA_DH_NAD-bd"/>
</dbReference>
<dbReference type="SUPFAM" id="SSF48179">
    <property type="entry name" value="6-phosphogluconate dehydrogenase C-terminal domain-like"/>
    <property type="match status" value="2"/>
</dbReference>
<dbReference type="GO" id="GO:0003857">
    <property type="term" value="F:(3S)-3-hydroxyacyl-CoA dehydrogenase (NAD+) activity"/>
    <property type="evidence" value="ECO:0007669"/>
    <property type="project" value="UniProtKB-EC"/>
</dbReference>
<dbReference type="PANTHER" id="PTHR43612:SF3">
    <property type="entry name" value="TRIFUNCTIONAL ENZYME SUBUNIT ALPHA, MITOCHONDRIAL"/>
    <property type="match status" value="1"/>
</dbReference>
<evidence type="ECO:0000256" key="4">
    <source>
        <dbReference type="ARBA" id="ARBA00012076"/>
    </source>
</evidence>
<organism evidence="16 17">
    <name type="scientific">Pendulispora albinea</name>
    <dbReference type="NCBI Taxonomy" id="2741071"/>
    <lineage>
        <taxon>Bacteria</taxon>
        <taxon>Pseudomonadati</taxon>
        <taxon>Myxococcota</taxon>
        <taxon>Myxococcia</taxon>
        <taxon>Myxococcales</taxon>
        <taxon>Sorangiineae</taxon>
        <taxon>Pendulisporaceae</taxon>
        <taxon>Pendulispora</taxon>
    </lineage>
</organism>
<gene>
    <name evidence="16" type="primary">fadJ</name>
    <name evidence="16" type="ORF">LZC94_42045</name>
</gene>
<dbReference type="InterPro" id="IPR050136">
    <property type="entry name" value="FA_oxidation_alpha_subunit"/>
</dbReference>
<sequence length="733" mass="78998">MSAQTTTGKSAAHDGKGAILHTEVRPDGVAVITIDAPGESVNTLTQKFGVELKAAFERVVSDSTILGAVLTSGKKDFVVGANVDMLKAITVAADAERLSREGAEGLRDIRESRKPFVAAISGQALGGGFELALACHAIVASDDRKTLVGLPEVQLGLMPGANGLMRVAERAGLQVALDLGLTGKNTRAVKAKKLGLVDEVAPASVLLEAAVALVKRLAEGKPQKRPGFKLDTAHLTKLALEKNPAGRALLFRKAREATRKKTHGHYPATERIIDVLERFGDKGFTAAADLEARSFGELVVSETAHRLEEIFFATTALKKDTGVDDPNVTVRLPDKIGLIGGGLMGGGIATVSISAGIQVRLKDKDDEGVGRGLLHVRGVLDERQKKKQLSREERDQVFARVTGTTDYTGLREARVIIEAVFEDLALKHRVLREVEAVTKDDAIFASNTSSIPIGRIAEASKRPHTVVGMHYFSPVEKMPLLEVIRTKQTAPEVVATVVALGKKQGKTVIVVNDGVGFYTTRILAPYMNEAAYILSEGIPIETLDRALVDWGWPVGPVTLLDEVGIDVAAHVGPIMQAAFGERFLPPDAMAKLIADNRKGRKNERGFYLYGKNAKGKKKAVDPTVYAALGIEPKKDTNVLGEELQMRCSLQFVNEALRCLGEGILRSPRDGDIGAIFGLGFPPFRGGPFRYVDTIGAAEILRRTQGYYDRFGKRWEPAPLLVDMAKKGARFYSA</sequence>
<protein>
    <recommendedName>
        <fullName evidence="4">enoyl-CoA hydratase</fullName>
        <ecNumber evidence="4">4.2.1.17</ecNumber>
    </recommendedName>
</protein>
<dbReference type="PROSITE" id="PS00166">
    <property type="entry name" value="ENOYL_COA_HYDRATASE"/>
    <property type="match status" value="1"/>
</dbReference>
<keyword evidence="9" id="KW-0443">Lipid metabolism</keyword>
<evidence type="ECO:0000256" key="12">
    <source>
        <dbReference type="ARBA" id="ARBA00049556"/>
    </source>
</evidence>
<keyword evidence="16" id="KW-0413">Isomerase</keyword>
<keyword evidence="10 16" id="KW-0456">Lyase</keyword>
<evidence type="ECO:0000256" key="6">
    <source>
        <dbReference type="ARBA" id="ARBA00022963"/>
    </source>
</evidence>
<keyword evidence="11" id="KW-0511">Multifunctional enzyme</keyword>
<evidence type="ECO:0000313" key="17">
    <source>
        <dbReference type="Proteomes" id="UP001370348"/>
    </source>
</evidence>
<dbReference type="CDD" id="cd06558">
    <property type="entry name" value="crotonase-like"/>
    <property type="match status" value="1"/>
</dbReference>
<evidence type="ECO:0000256" key="1">
    <source>
        <dbReference type="ARBA" id="ARBA00005005"/>
    </source>
</evidence>
<name>A0ABZ2LVN6_9BACT</name>
<dbReference type="Gene3D" id="3.90.226.10">
    <property type="entry name" value="2-enoyl-CoA Hydratase, Chain A, domain 1"/>
    <property type="match status" value="1"/>
</dbReference>
<keyword evidence="5" id="KW-0276">Fatty acid metabolism</keyword>
<keyword evidence="7 16" id="KW-0560">Oxidoreductase</keyword>
<evidence type="ECO:0000256" key="3">
    <source>
        <dbReference type="ARBA" id="ARBA00008750"/>
    </source>
</evidence>
<dbReference type="Pfam" id="PF02737">
    <property type="entry name" value="3HCDH_N"/>
    <property type="match status" value="1"/>
</dbReference>
<reference evidence="16 17" key="1">
    <citation type="submission" date="2021-12" db="EMBL/GenBank/DDBJ databases">
        <title>Discovery of the Pendulisporaceae a myxobacterial family with distinct sporulation behavior and unique specialized metabolism.</title>
        <authorList>
            <person name="Garcia R."/>
            <person name="Popoff A."/>
            <person name="Bader C.D."/>
            <person name="Loehr J."/>
            <person name="Walesch S."/>
            <person name="Walt C."/>
            <person name="Boldt J."/>
            <person name="Bunk B."/>
            <person name="Haeckl F.J.F.P.J."/>
            <person name="Gunesch A.P."/>
            <person name="Birkelbach J."/>
            <person name="Nuebel U."/>
            <person name="Pietschmann T."/>
            <person name="Bach T."/>
            <person name="Mueller R."/>
        </authorList>
    </citation>
    <scope>NUCLEOTIDE SEQUENCE [LARGE SCALE GENOMIC DNA]</scope>
    <source>
        <strain evidence="16 17">MSr11954</strain>
    </source>
</reference>
<dbReference type="EC" id="4.2.1.17" evidence="4"/>
<dbReference type="Gene3D" id="3.40.50.720">
    <property type="entry name" value="NAD(P)-binding Rossmann-like Domain"/>
    <property type="match status" value="1"/>
</dbReference>
<evidence type="ECO:0000259" key="15">
    <source>
        <dbReference type="Pfam" id="PF02737"/>
    </source>
</evidence>
<evidence type="ECO:0000256" key="8">
    <source>
        <dbReference type="ARBA" id="ARBA00023027"/>
    </source>
</evidence>
<dbReference type="Pfam" id="PF00725">
    <property type="entry name" value="3HCDH"/>
    <property type="match status" value="1"/>
</dbReference>
<dbReference type="NCBIfam" id="NF008363">
    <property type="entry name" value="PRK11154.1"/>
    <property type="match status" value="1"/>
</dbReference>
<dbReference type="Pfam" id="PF00378">
    <property type="entry name" value="ECH_1"/>
    <property type="match status" value="1"/>
</dbReference>
<evidence type="ECO:0000256" key="9">
    <source>
        <dbReference type="ARBA" id="ARBA00023098"/>
    </source>
</evidence>
<dbReference type="InterPro" id="IPR001753">
    <property type="entry name" value="Enoyl-CoA_hydra/iso"/>
</dbReference>
<evidence type="ECO:0000259" key="14">
    <source>
        <dbReference type="Pfam" id="PF00725"/>
    </source>
</evidence>
<dbReference type="PROSITE" id="PS00067">
    <property type="entry name" value="3HCDH"/>
    <property type="match status" value="1"/>
</dbReference>
<dbReference type="InterPro" id="IPR006180">
    <property type="entry name" value="3-OHacyl-CoA_DH_CS"/>
</dbReference>
<dbReference type="GO" id="GO:0004300">
    <property type="term" value="F:enoyl-CoA hydratase activity"/>
    <property type="evidence" value="ECO:0007669"/>
    <property type="project" value="UniProtKB-EC"/>
</dbReference>
<dbReference type="RefSeq" id="WP_394824015.1">
    <property type="nucleotide sequence ID" value="NZ_CP089984.1"/>
</dbReference>
<comment type="similarity">
    <text evidence="13">Belongs to the enoyl-CoA hydratase/isomerase family.</text>
</comment>
<evidence type="ECO:0000313" key="16">
    <source>
        <dbReference type="EMBL" id="WXB14395.1"/>
    </source>
</evidence>
<comment type="pathway">
    <text evidence="1">Lipid metabolism; fatty acid beta-oxidation.</text>
</comment>
<comment type="catalytic activity">
    <reaction evidence="12">
        <text>a (3S)-3-hydroxyacyl-CoA + NAD(+) = a 3-oxoacyl-CoA + NADH + H(+)</text>
        <dbReference type="Rhea" id="RHEA:22432"/>
        <dbReference type="ChEBI" id="CHEBI:15378"/>
        <dbReference type="ChEBI" id="CHEBI:57318"/>
        <dbReference type="ChEBI" id="CHEBI:57540"/>
        <dbReference type="ChEBI" id="CHEBI:57945"/>
        <dbReference type="ChEBI" id="CHEBI:90726"/>
        <dbReference type="EC" id="1.1.1.35"/>
    </reaction>
</comment>
<dbReference type="InterPro" id="IPR008927">
    <property type="entry name" value="6-PGluconate_DH-like_C_sf"/>
</dbReference>
<keyword evidence="6" id="KW-0442">Lipid degradation</keyword>
<dbReference type="InterPro" id="IPR029045">
    <property type="entry name" value="ClpP/crotonase-like_dom_sf"/>
</dbReference>
<dbReference type="Gene3D" id="1.10.1040.50">
    <property type="match status" value="1"/>
</dbReference>
<evidence type="ECO:0000256" key="11">
    <source>
        <dbReference type="ARBA" id="ARBA00023268"/>
    </source>
</evidence>
<keyword evidence="8" id="KW-0520">NAD</keyword>
<feature type="domain" description="3-hydroxyacyl-CoA dehydrogenase NAD binding" evidence="15">
    <location>
        <begin position="335"/>
        <end position="513"/>
    </location>
</feature>
<proteinExistence type="inferred from homology"/>
<dbReference type="PANTHER" id="PTHR43612">
    <property type="entry name" value="TRIFUNCTIONAL ENZYME SUBUNIT ALPHA"/>
    <property type="match status" value="1"/>
</dbReference>
<evidence type="ECO:0000256" key="13">
    <source>
        <dbReference type="RuleBase" id="RU003707"/>
    </source>
</evidence>
<comment type="similarity">
    <text evidence="2">In the central section; belongs to the 3-hydroxyacyl-CoA dehydrogenase family.</text>
</comment>
<keyword evidence="17" id="KW-1185">Reference proteome</keyword>
<feature type="domain" description="3-hydroxyacyl-CoA dehydrogenase C-terminal" evidence="14">
    <location>
        <begin position="516"/>
        <end position="609"/>
    </location>
</feature>
<dbReference type="InterPro" id="IPR006108">
    <property type="entry name" value="3HC_DH_C"/>
</dbReference>
<evidence type="ECO:0000256" key="5">
    <source>
        <dbReference type="ARBA" id="ARBA00022832"/>
    </source>
</evidence>
<dbReference type="Proteomes" id="UP001370348">
    <property type="component" value="Chromosome"/>
</dbReference>
<dbReference type="SUPFAM" id="SSF52096">
    <property type="entry name" value="ClpP/crotonase"/>
    <property type="match status" value="1"/>
</dbReference>
<accession>A0ABZ2LVN6</accession>
<dbReference type="GO" id="GO:0008692">
    <property type="term" value="F:3-hydroxybutyryl-CoA epimerase activity"/>
    <property type="evidence" value="ECO:0007669"/>
    <property type="project" value="UniProtKB-EC"/>
</dbReference>
<dbReference type="InterPro" id="IPR018376">
    <property type="entry name" value="Enoyl-CoA_hyd/isom_CS"/>
</dbReference>
<dbReference type="EMBL" id="CP089984">
    <property type="protein sequence ID" value="WXB14395.1"/>
    <property type="molecule type" value="Genomic_DNA"/>
</dbReference>
<evidence type="ECO:0000256" key="7">
    <source>
        <dbReference type="ARBA" id="ARBA00023002"/>
    </source>
</evidence>
<evidence type="ECO:0000256" key="10">
    <source>
        <dbReference type="ARBA" id="ARBA00023239"/>
    </source>
</evidence>
<comment type="similarity">
    <text evidence="3">In the N-terminal section; belongs to the enoyl-CoA hydratase/isomerase family.</text>
</comment>
<dbReference type="InterPro" id="IPR036291">
    <property type="entry name" value="NAD(P)-bd_dom_sf"/>
</dbReference>
<evidence type="ECO:0000256" key="2">
    <source>
        <dbReference type="ARBA" id="ARBA00007005"/>
    </source>
</evidence>